<dbReference type="GeneID" id="109703905"/>
<name>A0A6P5EEZ0_ANACO</name>
<gene>
    <name evidence="3" type="primary">LOC109703905</name>
</gene>
<evidence type="ECO:0000313" key="3">
    <source>
        <dbReference type="RefSeq" id="XP_020080228.1"/>
    </source>
</evidence>
<dbReference type="AlphaFoldDB" id="A0A6P5EEZ0"/>
<dbReference type="RefSeq" id="XP_020080228.1">
    <property type="nucleotide sequence ID" value="XM_020224639.1"/>
</dbReference>
<feature type="signal peptide" evidence="1">
    <location>
        <begin position="1"/>
        <end position="21"/>
    </location>
</feature>
<evidence type="ECO:0000313" key="2">
    <source>
        <dbReference type="Proteomes" id="UP000515123"/>
    </source>
</evidence>
<organism evidence="2 3">
    <name type="scientific">Ananas comosus</name>
    <name type="common">Pineapple</name>
    <name type="synonym">Ananas ananas</name>
    <dbReference type="NCBI Taxonomy" id="4615"/>
    <lineage>
        <taxon>Eukaryota</taxon>
        <taxon>Viridiplantae</taxon>
        <taxon>Streptophyta</taxon>
        <taxon>Embryophyta</taxon>
        <taxon>Tracheophyta</taxon>
        <taxon>Spermatophyta</taxon>
        <taxon>Magnoliopsida</taxon>
        <taxon>Liliopsida</taxon>
        <taxon>Poales</taxon>
        <taxon>Bromeliaceae</taxon>
        <taxon>Bromelioideae</taxon>
        <taxon>Ananas</taxon>
    </lineage>
</organism>
<feature type="chain" id="PRO_5027996452" evidence="1">
    <location>
        <begin position="22"/>
        <end position="106"/>
    </location>
</feature>
<dbReference type="Proteomes" id="UP000515123">
    <property type="component" value="Unplaced"/>
</dbReference>
<reference evidence="2" key="1">
    <citation type="journal article" date="2015" name="Nat. Genet.">
        <title>The pineapple genome and the evolution of CAM photosynthesis.</title>
        <authorList>
            <person name="Ming R."/>
            <person name="VanBuren R."/>
            <person name="Wai C.M."/>
            <person name="Tang H."/>
            <person name="Schatz M.C."/>
            <person name="Bowers J.E."/>
            <person name="Lyons E."/>
            <person name="Wang M.L."/>
            <person name="Chen J."/>
            <person name="Biggers E."/>
            <person name="Zhang J."/>
            <person name="Huang L."/>
            <person name="Zhang L."/>
            <person name="Miao W."/>
            <person name="Zhang J."/>
            <person name="Ye Z."/>
            <person name="Miao C."/>
            <person name="Lin Z."/>
            <person name="Wang H."/>
            <person name="Zhou H."/>
            <person name="Yim W.C."/>
            <person name="Priest H.D."/>
            <person name="Zheng C."/>
            <person name="Woodhouse M."/>
            <person name="Edger P.P."/>
            <person name="Guyot R."/>
            <person name="Guo H.B."/>
            <person name="Guo H."/>
            <person name="Zheng G."/>
            <person name="Singh R."/>
            <person name="Sharma A."/>
            <person name="Min X."/>
            <person name="Zheng Y."/>
            <person name="Lee H."/>
            <person name="Gurtowski J."/>
            <person name="Sedlazeck F.J."/>
            <person name="Harkess A."/>
            <person name="McKain M.R."/>
            <person name="Liao Z."/>
            <person name="Fang J."/>
            <person name="Liu J."/>
            <person name="Zhang X."/>
            <person name="Zhang Q."/>
            <person name="Hu W."/>
            <person name="Qin Y."/>
            <person name="Wang K."/>
            <person name="Chen L.Y."/>
            <person name="Shirley N."/>
            <person name="Lin Y.R."/>
            <person name="Liu L.Y."/>
            <person name="Hernandez A.G."/>
            <person name="Wright C.L."/>
            <person name="Bulone V."/>
            <person name="Tuskan G.A."/>
            <person name="Heath K."/>
            <person name="Zee F."/>
            <person name="Moore P.H."/>
            <person name="Sunkar R."/>
            <person name="Leebens-Mack J.H."/>
            <person name="Mockler T."/>
            <person name="Bennetzen J.L."/>
            <person name="Freeling M."/>
            <person name="Sankoff D."/>
            <person name="Paterson A.H."/>
            <person name="Zhu X."/>
            <person name="Yang X."/>
            <person name="Smith J.A."/>
            <person name="Cushman J.C."/>
            <person name="Paull R.E."/>
            <person name="Yu Q."/>
        </authorList>
    </citation>
    <scope>NUCLEOTIDE SEQUENCE [LARGE SCALE GENOMIC DNA]</scope>
    <source>
        <strain evidence="2">cv. F153</strain>
    </source>
</reference>
<sequence>MTLRVLLILAITILLLGTGNCKLMHPAVARPIPSLISSDDTLSAIPTKIGENSGAPNVEEEKVALFPTRPFFLPPRLPPCMSKSANEISSTHLQHGFMRACNAGNI</sequence>
<reference evidence="3" key="2">
    <citation type="submission" date="2025-08" db="UniProtKB">
        <authorList>
            <consortium name="RefSeq"/>
        </authorList>
    </citation>
    <scope>IDENTIFICATION</scope>
    <source>
        <tissue evidence="3">Leaf</tissue>
    </source>
</reference>
<keyword evidence="2" id="KW-1185">Reference proteome</keyword>
<protein>
    <submittedName>
        <fullName evidence="3">Uncharacterized protein LOC109703905</fullName>
    </submittedName>
</protein>
<proteinExistence type="predicted"/>
<keyword evidence="1" id="KW-0732">Signal</keyword>
<accession>A0A6P5EEZ0</accession>
<evidence type="ECO:0000256" key="1">
    <source>
        <dbReference type="SAM" id="SignalP"/>
    </source>
</evidence>